<dbReference type="AlphaFoldDB" id="A0A956NHL9"/>
<gene>
    <name evidence="1" type="ORF">KDA27_25195</name>
</gene>
<dbReference type="Proteomes" id="UP000739538">
    <property type="component" value="Unassembled WGS sequence"/>
</dbReference>
<feature type="non-terminal residue" evidence="1">
    <location>
        <position position="96"/>
    </location>
</feature>
<dbReference type="PROSITE" id="PS51257">
    <property type="entry name" value="PROKAR_LIPOPROTEIN"/>
    <property type="match status" value="1"/>
</dbReference>
<proteinExistence type="predicted"/>
<reference evidence="1" key="2">
    <citation type="journal article" date="2021" name="Microbiome">
        <title>Successional dynamics and alternative stable states in a saline activated sludge microbial community over 9 years.</title>
        <authorList>
            <person name="Wang Y."/>
            <person name="Ye J."/>
            <person name="Ju F."/>
            <person name="Liu L."/>
            <person name="Boyd J.A."/>
            <person name="Deng Y."/>
            <person name="Parks D.H."/>
            <person name="Jiang X."/>
            <person name="Yin X."/>
            <person name="Woodcroft B.J."/>
            <person name="Tyson G.W."/>
            <person name="Hugenholtz P."/>
            <person name="Polz M.F."/>
            <person name="Zhang T."/>
        </authorList>
    </citation>
    <scope>NUCLEOTIDE SEQUENCE</scope>
    <source>
        <strain evidence="1">HKST-UBA02</strain>
    </source>
</reference>
<comment type="caution">
    <text evidence="1">The sequence shown here is derived from an EMBL/GenBank/DDBJ whole genome shotgun (WGS) entry which is preliminary data.</text>
</comment>
<evidence type="ECO:0000313" key="1">
    <source>
        <dbReference type="EMBL" id="MCA9759114.1"/>
    </source>
</evidence>
<name>A0A956NHL9_UNCEI</name>
<organism evidence="1 2">
    <name type="scientific">Eiseniibacteriota bacterium</name>
    <dbReference type="NCBI Taxonomy" id="2212470"/>
    <lineage>
        <taxon>Bacteria</taxon>
        <taxon>Candidatus Eiseniibacteriota</taxon>
    </lineage>
</organism>
<reference evidence="1" key="1">
    <citation type="submission" date="2020-04" db="EMBL/GenBank/DDBJ databases">
        <authorList>
            <person name="Zhang T."/>
        </authorList>
    </citation>
    <scope>NUCLEOTIDE SEQUENCE</scope>
    <source>
        <strain evidence="1">HKST-UBA02</strain>
    </source>
</reference>
<accession>A0A956NHL9</accession>
<dbReference type="EMBL" id="JAGQHS010000266">
    <property type="protein sequence ID" value="MCA9759114.1"/>
    <property type="molecule type" value="Genomic_DNA"/>
</dbReference>
<sequence>MHGVRSGASRDSLQTRWLASITAIAMFASTMIGCAHGKGSFTEPLPEPTSRGIALSEVDMVQQVQLDQPLSANALAAIAVLTNPDLQVTRAEENVA</sequence>
<evidence type="ECO:0000313" key="2">
    <source>
        <dbReference type="Proteomes" id="UP000739538"/>
    </source>
</evidence>
<protein>
    <submittedName>
        <fullName evidence="1">Uncharacterized protein</fullName>
    </submittedName>
</protein>